<evidence type="ECO:0000256" key="5">
    <source>
        <dbReference type="ARBA" id="ARBA00023288"/>
    </source>
</evidence>
<name>A0A6G9GYJ3_9ACTN</name>
<sequence>MSRSWSRSLHACVGAATALAALAALTACGGGADAPAEGTAEHPVTVTFWAWTKGSQEVVDAFNASHDTIKVKFEEIPSGGNGGYPKIANAVKAGIAPDLLSIEYPMLSQFVSQGALQDLSSYLTDDIKKKFLPQTIRLTTLGGRNWAVPFDASPQVFYYRKDFFEKHHLTPPRTWDEFRTTAARVRKAAPDTRIASFFPDDPTFFQAMAWQAGARWFTTDTAEDAWRVNTTDPATLRTATYWQGLIDDDLVDTSSSFSPEWTSGLKQGTLVGYLGASWSAGVLAGIVPEEKGKWAAAPVPSWDAAHPASGMIQGSTFAVSDNSRKKAAAVEFALWMATSEAGIEARIGASTSTALPASPAMVPVARDAVDTSFFGGQDLYGLYLRAGRSIKPDWTWGPSTGATNSALGDRLREAVGGDSTLSHAVRTAQDATVADLKKRGLNVEDAS</sequence>
<dbReference type="Pfam" id="PF01547">
    <property type="entry name" value="SBP_bac_1"/>
    <property type="match status" value="1"/>
</dbReference>
<keyword evidence="4" id="KW-0564">Palmitate</keyword>
<feature type="chain" id="PRO_5039525968" evidence="6">
    <location>
        <begin position="24"/>
        <end position="447"/>
    </location>
</feature>
<keyword evidence="8" id="KW-1185">Reference proteome</keyword>
<dbReference type="CDD" id="cd13585">
    <property type="entry name" value="PBP2_TMBP_like"/>
    <property type="match status" value="1"/>
</dbReference>
<organism evidence="7 8">
    <name type="scientific">Streptomyces liangshanensis</name>
    <dbReference type="NCBI Taxonomy" id="2717324"/>
    <lineage>
        <taxon>Bacteria</taxon>
        <taxon>Bacillati</taxon>
        <taxon>Actinomycetota</taxon>
        <taxon>Actinomycetes</taxon>
        <taxon>Kitasatosporales</taxon>
        <taxon>Streptomycetaceae</taxon>
        <taxon>Streptomyces</taxon>
    </lineage>
</organism>
<dbReference type="RefSeq" id="WP_167028443.1">
    <property type="nucleotide sequence ID" value="NZ_CP050177.1"/>
</dbReference>
<feature type="signal peptide" evidence="6">
    <location>
        <begin position="1"/>
        <end position="23"/>
    </location>
</feature>
<dbReference type="PANTHER" id="PTHR43649:SF33">
    <property type="entry name" value="POLYGALACTURONAN_RHAMNOGALACTURONAN-BINDING PROTEIN YTCQ"/>
    <property type="match status" value="1"/>
</dbReference>
<keyword evidence="2 6" id="KW-0732">Signal</keyword>
<keyword evidence="3" id="KW-0472">Membrane</keyword>
<dbReference type="InterPro" id="IPR006059">
    <property type="entry name" value="SBP"/>
</dbReference>
<accession>A0A6G9GYJ3</accession>
<evidence type="ECO:0000256" key="1">
    <source>
        <dbReference type="ARBA" id="ARBA00022475"/>
    </source>
</evidence>
<dbReference type="PROSITE" id="PS51257">
    <property type="entry name" value="PROKAR_LIPOPROTEIN"/>
    <property type="match status" value="1"/>
</dbReference>
<keyword evidence="1" id="KW-1003">Cell membrane</keyword>
<dbReference type="Proteomes" id="UP000501179">
    <property type="component" value="Chromosome"/>
</dbReference>
<gene>
    <name evidence="7" type="ORF">HA039_13025</name>
</gene>
<proteinExistence type="predicted"/>
<evidence type="ECO:0000256" key="2">
    <source>
        <dbReference type="ARBA" id="ARBA00022729"/>
    </source>
</evidence>
<reference evidence="7 8" key="1">
    <citation type="submission" date="2020-03" db="EMBL/GenBank/DDBJ databases">
        <title>A novel species.</title>
        <authorList>
            <person name="Gao J."/>
        </authorList>
    </citation>
    <scope>NUCLEOTIDE SEQUENCE [LARGE SCALE GENOMIC DNA]</scope>
    <source>
        <strain evidence="7 8">QMT-12</strain>
    </source>
</reference>
<dbReference type="Gene3D" id="3.40.190.10">
    <property type="entry name" value="Periplasmic binding protein-like II"/>
    <property type="match status" value="3"/>
</dbReference>
<dbReference type="InterPro" id="IPR050490">
    <property type="entry name" value="Bact_solute-bd_prot1"/>
</dbReference>
<evidence type="ECO:0000313" key="7">
    <source>
        <dbReference type="EMBL" id="QIQ03126.1"/>
    </source>
</evidence>
<evidence type="ECO:0000313" key="8">
    <source>
        <dbReference type="Proteomes" id="UP000501179"/>
    </source>
</evidence>
<evidence type="ECO:0000256" key="4">
    <source>
        <dbReference type="ARBA" id="ARBA00023139"/>
    </source>
</evidence>
<evidence type="ECO:0000256" key="3">
    <source>
        <dbReference type="ARBA" id="ARBA00023136"/>
    </source>
</evidence>
<dbReference type="SUPFAM" id="SSF53850">
    <property type="entry name" value="Periplasmic binding protein-like II"/>
    <property type="match status" value="1"/>
</dbReference>
<evidence type="ECO:0000256" key="6">
    <source>
        <dbReference type="SAM" id="SignalP"/>
    </source>
</evidence>
<dbReference type="EMBL" id="CP050177">
    <property type="protein sequence ID" value="QIQ03126.1"/>
    <property type="molecule type" value="Genomic_DNA"/>
</dbReference>
<dbReference type="PANTHER" id="PTHR43649">
    <property type="entry name" value="ARABINOSE-BINDING PROTEIN-RELATED"/>
    <property type="match status" value="1"/>
</dbReference>
<dbReference type="KEGG" id="slia:HA039_13025"/>
<protein>
    <submittedName>
        <fullName evidence="7">Sugar ABC transporter substrate-binding protein</fullName>
    </submittedName>
</protein>
<keyword evidence="5" id="KW-0449">Lipoprotein</keyword>
<dbReference type="AlphaFoldDB" id="A0A6G9GYJ3"/>